<organism evidence="4 5">
    <name type="scientific">Plantactinospora veratri</name>
    <dbReference type="NCBI Taxonomy" id="1436122"/>
    <lineage>
        <taxon>Bacteria</taxon>
        <taxon>Bacillati</taxon>
        <taxon>Actinomycetota</taxon>
        <taxon>Actinomycetes</taxon>
        <taxon>Micromonosporales</taxon>
        <taxon>Micromonosporaceae</taxon>
        <taxon>Plantactinospora</taxon>
    </lineage>
</organism>
<evidence type="ECO:0000256" key="2">
    <source>
        <dbReference type="SAM" id="Phobius"/>
    </source>
</evidence>
<dbReference type="InterPro" id="IPR013766">
    <property type="entry name" value="Thioredoxin_domain"/>
</dbReference>
<keyword evidence="2" id="KW-0812">Transmembrane</keyword>
<comment type="caution">
    <text evidence="4">The sequence shown here is derived from an EMBL/GenBank/DDBJ whole genome shotgun (WGS) entry which is preliminary data.</text>
</comment>
<dbReference type="PROSITE" id="PS51352">
    <property type="entry name" value="THIOREDOXIN_2"/>
    <property type="match status" value="1"/>
</dbReference>
<dbReference type="CDD" id="cd02947">
    <property type="entry name" value="TRX_family"/>
    <property type="match status" value="1"/>
</dbReference>
<feature type="region of interest" description="Disordered" evidence="1">
    <location>
        <begin position="46"/>
        <end position="98"/>
    </location>
</feature>
<name>A0ABU7SBA1_9ACTN</name>
<dbReference type="EMBL" id="JAZGQL010000006">
    <property type="protein sequence ID" value="MEE6307223.1"/>
    <property type="molecule type" value="Genomic_DNA"/>
</dbReference>
<reference evidence="4 5" key="1">
    <citation type="submission" date="2024-01" db="EMBL/GenBank/DDBJ databases">
        <title>Genome insights into Plantactinospora veratri sp. nov.</title>
        <authorList>
            <person name="Wang L."/>
        </authorList>
    </citation>
    <scope>NUCLEOTIDE SEQUENCE [LARGE SCALE GENOMIC DNA]</scope>
    <source>
        <strain evidence="4 5">NEAU-FHS4</strain>
    </source>
</reference>
<accession>A0ABU7SBA1</accession>
<dbReference type="Pfam" id="PF00085">
    <property type="entry name" value="Thioredoxin"/>
    <property type="match status" value="1"/>
</dbReference>
<gene>
    <name evidence="4" type="ORF">V1634_10345</name>
</gene>
<sequence>MVIDAWAWQSVVVQNAALSGSVAAVATLLLAAGYGLWRRHLDGRFRRQSPTTPLSRPGSAPRSDDVSDPAVDLRGRPPAAPPPPGADPAADNGSTPGVGVGLPVDPGLLAALGIRPGASATLLQFSSAFCAPCRATRQVLADVTDTLDGVRHVEVDAESQLPAVRALGIWRTPTVLVVDADGRIVQRAAGVPARAQVLAAVAPLLRRGPS</sequence>
<evidence type="ECO:0000313" key="5">
    <source>
        <dbReference type="Proteomes" id="UP001339911"/>
    </source>
</evidence>
<keyword evidence="2" id="KW-0472">Membrane</keyword>
<protein>
    <submittedName>
        <fullName evidence="4">Thioredoxin family protein</fullName>
    </submittedName>
</protein>
<dbReference type="Proteomes" id="UP001339911">
    <property type="component" value="Unassembled WGS sequence"/>
</dbReference>
<dbReference type="SUPFAM" id="SSF52833">
    <property type="entry name" value="Thioredoxin-like"/>
    <property type="match status" value="1"/>
</dbReference>
<keyword evidence="5" id="KW-1185">Reference proteome</keyword>
<proteinExistence type="predicted"/>
<evidence type="ECO:0000259" key="3">
    <source>
        <dbReference type="PROSITE" id="PS51352"/>
    </source>
</evidence>
<dbReference type="Gene3D" id="3.40.30.10">
    <property type="entry name" value="Glutaredoxin"/>
    <property type="match status" value="1"/>
</dbReference>
<feature type="domain" description="Thioredoxin" evidence="3">
    <location>
        <begin position="76"/>
        <end position="206"/>
    </location>
</feature>
<keyword evidence="2" id="KW-1133">Transmembrane helix</keyword>
<feature type="transmembrane region" description="Helical" evidence="2">
    <location>
        <begin position="16"/>
        <end position="37"/>
    </location>
</feature>
<dbReference type="RefSeq" id="WP_331207536.1">
    <property type="nucleotide sequence ID" value="NZ_JAZGQL010000006.1"/>
</dbReference>
<evidence type="ECO:0000256" key="1">
    <source>
        <dbReference type="SAM" id="MobiDB-lite"/>
    </source>
</evidence>
<evidence type="ECO:0000313" key="4">
    <source>
        <dbReference type="EMBL" id="MEE6307223.1"/>
    </source>
</evidence>
<dbReference type="InterPro" id="IPR036249">
    <property type="entry name" value="Thioredoxin-like_sf"/>
</dbReference>